<evidence type="ECO:0000256" key="5">
    <source>
        <dbReference type="ARBA" id="ARBA00023004"/>
    </source>
</evidence>
<dbReference type="EMBL" id="UINC01057809">
    <property type="protein sequence ID" value="SVB79378.1"/>
    <property type="molecule type" value="Genomic_DNA"/>
</dbReference>
<keyword evidence="9" id="KW-0998">Cell outer membrane</keyword>
<dbReference type="PROSITE" id="PS52016">
    <property type="entry name" value="TONB_DEPENDENT_REC_3"/>
    <property type="match status" value="1"/>
</dbReference>
<dbReference type="PANTHER" id="PTHR32552:SF81">
    <property type="entry name" value="TONB-DEPENDENT OUTER MEMBRANE RECEPTOR"/>
    <property type="match status" value="1"/>
</dbReference>
<sequence length="217" mass="23604">MLASNTLYGQQIPSDPDPGALEEIVVQAMRMDRSLQRIPAAVSVVGRDEIQLGHQQLGLDESLTKVPGLFMQNRYNFAQDLRVAIRGFGARSNFGIRGIKILVDGIPETLPDGQGQVDSIDLGAVEQIEVIRGPSSTLYGNASGGVISVTSESGPEEPFGEIRLSAGEYGFRKLQVKSGGRMEDLDYFISLSDSTIDGYREHSEAKNTQLTGRLKFQ</sequence>
<feature type="domain" description="TonB-dependent receptor plug" evidence="10">
    <location>
        <begin position="35"/>
        <end position="146"/>
    </location>
</feature>
<dbReference type="PANTHER" id="PTHR32552">
    <property type="entry name" value="FERRICHROME IRON RECEPTOR-RELATED"/>
    <property type="match status" value="1"/>
</dbReference>
<protein>
    <recommendedName>
        <fullName evidence="10">TonB-dependent receptor plug domain-containing protein</fullName>
    </recommendedName>
</protein>
<dbReference type="AlphaFoldDB" id="A0A382GWC7"/>
<keyword evidence="8" id="KW-0472">Membrane</keyword>
<keyword evidence="2" id="KW-0813">Transport</keyword>
<dbReference type="SUPFAM" id="SSF56935">
    <property type="entry name" value="Porins"/>
    <property type="match status" value="1"/>
</dbReference>
<accession>A0A382GWC7</accession>
<keyword evidence="4" id="KW-0812">Transmembrane</keyword>
<evidence type="ECO:0000259" key="10">
    <source>
        <dbReference type="Pfam" id="PF07715"/>
    </source>
</evidence>
<reference evidence="11" key="1">
    <citation type="submission" date="2018-05" db="EMBL/GenBank/DDBJ databases">
        <authorList>
            <person name="Lanie J.A."/>
            <person name="Ng W.-L."/>
            <person name="Kazmierczak K.M."/>
            <person name="Andrzejewski T.M."/>
            <person name="Davidsen T.M."/>
            <person name="Wayne K.J."/>
            <person name="Tettelin H."/>
            <person name="Glass J.I."/>
            <person name="Rusch D."/>
            <person name="Podicherti R."/>
            <person name="Tsui H.-C.T."/>
            <person name="Winkler M.E."/>
        </authorList>
    </citation>
    <scope>NUCLEOTIDE SEQUENCE</scope>
</reference>
<evidence type="ECO:0000256" key="7">
    <source>
        <dbReference type="ARBA" id="ARBA00023077"/>
    </source>
</evidence>
<evidence type="ECO:0000256" key="4">
    <source>
        <dbReference type="ARBA" id="ARBA00022692"/>
    </source>
</evidence>
<dbReference type="InterPro" id="IPR036942">
    <property type="entry name" value="Beta-barrel_TonB_sf"/>
</dbReference>
<keyword evidence="7" id="KW-0798">TonB box</keyword>
<keyword evidence="3" id="KW-0410">Iron transport</keyword>
<comment type="subcellular location">
    <subcellularLocation>
        <location evidence="1">Cell outer membrane</location>
        <topology evidence="1">Multi-pass membrane protein</topology>
    </subcellularLocation>
</comment>
<dbReference type="Pfam" id="PF07715">
    <property type="entry name" value="Plug"/>
    <property type="match status" value="1"/>
</dbReference>
<name>A0A382GWC7_9ZZZZ</name>
<keyword evidence="5" id="KW-0408">Iron</keyword>
<evidence type="ECO:0000256" key="9">
    <source>
        <dbReference type="ARBA" id="ARBA00023237"/>
    </source>
</evidence>
<dbReference type="InterPro" id="IPR012910">
    <property type="entry name" value="Plug_dom"/>
</dbReference>
<dbReference type="GO" id="GO:0009279">
    <property type="term" value="C:cell outer membrane"/>
    <property type="evidence" value="ECO:0007669"/>
    <property type="project" value="UniProtKB-SubCell"/>
</dbReference>
<dbReference type="GO" id="GO:0006826">
    <property type="term" value="P:iron ion transport"/>
    <property type="evidence" value="ECO:0007669"/>
    <property type="project" value="UniProtKB-KW"/>
</dbReference>
<organism evidence="11">
    <name type="scientific">marine metagenome</name>
    <dbReference type="NCBI Taxonomy" id="408172"/>
    <lineage>
        <taxon>unclassified sequences</taxon>
        <taxon>metagenomes</taxon>
        <taxon>ecological metagenomes</taxon>
    </lineage>
</organism>
<evidence type="ECO:0000313" key="11">
    <source>
        <dbReference type="EMBL" id="SVB79378.1"/>
    </source>
</evidence>
<dbReference type="InterPro" id="IPR039426">
    <property type="entry name" value="TonB-dep_rcpt-like"/>
</dbReference>
<keyword evidence="6" id="KW-0406">Ion transport</keyword>
<proteinExistence type="predicted"/>
<evidence type="ECO:0000256" key="1">
    <source>
        <dbReference type="ARBA" id="ARBA00004571"/>
    </source>
</evidence>
<evidence type="ECO:0000256" key="3">
    <source>
        <dbReference type="ARBA" id="ARBA00022496"/>
    </source>
</evidence>
<feature type="non-terminal residue" evidence="11">
    <location>
        <position position="217"/>
    </location>
</feature>
<evidence type="ECO:0000256" key="2">
    <source>
        <dbReference type="ARBA" id="ARBA00022448"/>
    </source>
</evidence>
<gene>
    <name evidence="11" type="ORF">METZ01_LOCUS232232</name>
</gene>
<evidence type="ECO:0000256" key="6">
    <source>
        <dbReference type="ARBA" id="ARBA00023065"/>
    </source>
</evidence>
<dbReference type="Gene3D" id="2.40.170.20">
    <property type="entry name" value="TonB-dependent receptor, beta-barrel domain"/>
    <property type="match status" value="1"/>
</dbReference>
<evidence type="ECO:0000256" key="8">
    <source>
        <dbReference type="ARBA" id="ARBA00023136"/>
    </source>
</evidence>